<dbReference type="InterPro" id="IPR019787">
    <property type="entry name" value="Znf_PHD-finger"/>
</dbReference>
<feature type="compositionally biased region" description="Basic and acidic residues" evidence="9">
    <location>
        <begin position="368"/>
        <end position="379"/>
    </location>
</feature>
<evidence type="ECO:0008006" key="13">
    <source>
        <dbReference type="Google" id="ProtNLM"/>
    </source>
</evidence>
<evidence type="ECO:0000259" key="10">
    <source>
        <dbReference type="PROSITE" id="PS50016"/>
    </source>
</evidence>
<comment type="caution">
    <text evidence="12">The sequence shown here is derived from an EMBL/GenBank/DDBJ whole genome shotgun (WGS) entry which is preliminary data.</text>
</comment>
<organism evidence="12">
    <name type="scientific">Menopon gallinae</name>
    <name type="common">poultry shaft louse</name>
    <dbReference type="NCBI Taxonomy" id="328185"/>
    <lineage>
        <taxon>Eukaryota</taxon>
        <taxon>Metazoa</taxon>
        <taxon>Ecdysozoa</taxon>
        <taxon>Arthropoda</taxon>
        <taxon>Hexapoda</taxon>
        <taxon>Insecta</taxon>
        <taxon>Pterygota</taxon>
        <taxon>Neoptera</taxon>
        <taxon>Paraneoptera</taxon>
        <taxon>Psocodea</taxon>
        <taxon>Troctomorpha</taxon>
        <taxon>Phthiraptera</taxon>
        <taxon>Amblycera</taxon>
        <taxon>Menoponidae</taxon>
        <taxon>Menopon</taxon>
    </lineage>
</organism>
<proteinExistence type="predicted"/>
<feature type="compositionally biased region" description="Basic and acidic residues" evidence="9">
    <location>
        <begin position="706"/>
        <end position="721"/>
    </location>
</feature>
<dbReference type="SUPFAM" id="SSF57903">
    <property type="entry name" value="FYVE/PHD zinc finger"/>
    <property type="match status" value="1"/>
</dbReference>
<feature type="compositionally biased region" description="Basic and acidic residues" evidence="9">
    <location>
        <begin position="748"/>
        <end position="757"/>
    </location>
</feature>
<feature type="compositionally biased region" description="Basic and acidic residues" evidence="9">
    <location>
        <begin position="1205"/>
        <end position="1223"/>
    </location>
</feature>
<evidence type="ECO:0000256" key="1">
    <source>
        <dbReference type="ARBA" id="ARBA00004123"/>
    </source>
</evidence>
<feature type="compositionally biased region" description="Polar residues" evidence="9">
    <location>
        <begin position="1386"/>
        <end position="1396"/>
    </location>
</feature>
<keyword evidence="6" id="KW-0804">Transcription</keyword>
<protein>
    <recommendedName>
        <fullName evidence="13">Death-inducer obliterator 1</fullName>
    </recommendedName>
</protein>
<feature type="compositionally biased region" description="Polar residues" evidence="9">
    <location>
        <begin position="411"/>
        <end position="421"/>
    </location>
</feature>
<evidence type="ECO:0000256" key="8">
    <source>
        <dbReference type="PROSITE-ProRule" id="PRU00146"/>
    </source>
</evidence>
<feature type="region of interest" description="Disordered" evidence="9">
    <location>
        <begin position="704"/>
        <end position="788"/>
    </location>
</feature>
<dbReference type="InterPro" id="IPR001965">
    <property type="entry name" value="Znf_PHD"/>
</dbReference>
<feature type="compositionally biased region" description="Basic and acidic residues" evidence="9">
    <location>
        <begin position="391"/>
        <end position="401"/>
    </location>
</feature>
<evidence type="ECO:0000256" key="7">
    <source>
        <dbReference type="ARBA" id="ARBA00023242"/>
    </source>
</evidence>
<accession>A0AAW2HHJ9</accession>
<feature type="compositionally biased region" description="Acidic residues" evidence="9">
    <location>
        <begin position="264"/>
        <end position="295"/>
    </location>
</feature>
<keyword evidence="4" id="KW-0862">Zinc</keyword>
<feature type="region of interest" description="Disordered" evidence="9">
    <location>
        <begin position="1371"/>
        <end position="1542"/>
    </location>
</feature>
<feature type="region of interest" description="Disordered" evidence="9">
    <location>
        <begin position="2141"/>
        <end position="2191"/>
    </location>
</feature>
<dbReference type="GO" id="GO:0006351">
    <property type="term" value="P:DNA-templated transcription"/>
    <property type="evidence" value="ECO:0007669"/>
    <property type="project" value="InterPro"/>
</dbReference>
<name>A0AAW2HHJ9_9NEOP</name>
<keyword evidence="7" id="KW-0539">Nucleus</keyword>
<feature type="region of interest" description="Disordered" evidence="9">
    <location>
        <begin position="881"/>
        <end position="917"/>
    </location>
</feature>
<feature type="compositionally biased region" description="Basic and acidic residues" evidence="9">
    <location>
        <begin position="238"/>
        <end position="251"/>
    </location>
</feature>
<feature type="compositionally biased region" description="Basic and acidic residues" evidence="9">
    <location>
        <begin position="2152"/>
        <end position="2191"/>
    </location>
</feature>
<dbReference type="Gene3D" id="3.30.40.10">
    <property type="entry name" value="Zinc/RING finger domain, C3HC4 (zinc finger)"/>
    <property type="match status" value="1"/>
</dbReference>
<dbReference type="SMART" id="SM00510">
    <property type="entry name" value="TFS2M"/>
    <property type="match status" value="1"/>
</dbReference>
<dbReference type="InterPro" id="IPR006576">
    <property type="entry name" value="BRK_domain"/>
</dbReference>
<dbReference type="InterPro" id="IPR019786">
    <property type="entry name" value="Zinc_finger_PHD-type_CS"/>
</dbReference>
<dbReference type="Pfam" id="PF00628">
    <property type="entry name" value="PHD"/>
    <property type="match status" value="1"/>
</dbReference>
<evidence type="ECO:0000256" key="4">
    <source>
        <dbReference type="ARBA" id="ARBA00022833"/>
    </source>
</evidence>
<feature type="compositionally biased region" description="Basic and acidic residues" evidence="9">
    <location>
        <begin position="890"/>
        <end position="917"/>
    </location>
</feature>
<gene>
    <name evidence="12" type="ORF">PYX00_010739</name>
</gene>
<dbReference type="Pfam" id="PF07500">
    <property type="entry name" value="TFIIS_M"/>
    <property type="match status" value="1"/>
</dbReference>
<dbReference type="Gene3D" id="1.10.472.30">
    <property type="entry name" value="Transcription elongation factor S-II, central domain"/>
    <property type="match status" value="1"/>
</dbReference>
<feature type="compositionally biased region" description="Acidic residues" evidence="9">
    <location>
        <begin position="1758"/>
        <end position="1775"/>
    </location>
</feature>
<dbReference type="CDD" id="cd22581">
    <property type="entry name" value="SPOC_PPS-like"/>
    <property type="match status" value="1"/>
</dbReference>
<dbReference type="PANTHER" id="PTHR11477">
    <property type="entry name" value="TRANSCRIPTION FACTOR S-II ZINC FINGER DOMAIN-CONTAINING PROTEIN"/>
    <property type="match status" value="1"/>
</dbReference>
<evidence type="ECO:0000256" key="3">
    <source>
        <dbReference type="ARBA" id="ARBA00022771"/>
    </source>
</evidence>
<dbReference type="InterPro" id="IPR012921">
    <property type="entry name" value="SPOC_C"/>
</dbReference>
<dbReference type="PANTHER" id="PTHR11477:SF51">
    <property type="entry name" value="PROTEIN PARTNER OF SNF, ISOFORM B"/>
    <property type="match status" value="1"/>
</dbReference>
<evidence type="ECO:0000313" key="12">
    <source>
        <dbReference type="EMBL" id="KAL0268983.1"/>
    </source>
</evidence>
<dbReference type="GO" id="GO:0005634">
    <property type="term" value="C:nucleus"/>
    <property type="evidence" value="ECO:0007669"/>
    <property type="project" value="UniProtKB-SubCell"/>
</dbReference>
<feature type="compositionally biased region" description="Basic and acidic residues" evidence="9">
    <location>
        <begin position="1476"/>
        <end position="1505"/>
    </location>
</feature>
<evidence type="ECO:0000256" key="6">
    <source>
        <dbReference type="ARBA" id="ARBA00023163"/>
    </source>
</evidence>
<feature type="region of interest" description="Disordered" evidence="9">
    <location>
        <begin position="359"/>
        <end position="436"/>
    </location>
</feature>
<feature type="compositionally biased region" description="Basic residues" evidence="9">
    <location>
        <begin position="380"/>
        <end position="390"/>
    </location>
</feature>
<feature type="compositionally biased region" description="Basic residues" evidence="9">
    <location>
        <begin position="1431"/>
        <end position="1475"/>
    </location>
</feature>
<evidence type="ECO:0000256" key="2">
    <source>
        <dbReference type="ARBA" id="ARBA00022723"/>
    </source>
</evidence>
<comment type="subcellular location">
    <subcellularLocation>
        <location evidence="1">Nucleus</location>
    </subcellularLocation>
</comment>
<dbReference type="Pfam" id="PF07744">
    <property type="entry name" value="SPOC"/>
    <property type="match status" value="1"/>
</dbReference>
<dbReference type="Pfam" id="PF07533">
    <property type="entry name" value="BRK"/>
    <property type="match status" value="1"/>
</dbReference>
<dbReference type="InterPro" id="IPR013083">
    <property type="entry name" value="Znf_RING/FYVE/PHD"/>
</dbReference>
<feature type="compositionally biased region" description="Polar residues" evidence="9">
    <location>
        <begin position="1156"/>
        <end position="1168"/>
    </location>
</feature>
<feature type="region of interest" description="Disordered" evidence="9">
    <location>
        <begin position="1698"/>
        <end position="1787"/>
    </location>
</feature>
<feature type="compositionally biased region" description="Basic residues" evidence="9">
    <location>
        <begin position="300"/>
        <end position="316"/>
    </location>
</feature>
<dbReference type="InterPro" id="IPR003618">
    <property type="entry name" value="TFIIS_cen_dom"/>
</dbReference>
<dbReference type="PROSITE" id="PS50016">
    <property type="entry name" value="ZF_PHD_2"/>
    <property type="match status" value="1"/>
</dbReference>
<dbReference type="InterPro" id="IPR036575">
    <property type="entry name" value="TFIIS_cen_dom_sf"/>
</dbReference>
<feature type="region of interest" description="Disordered" evidence="9">
    <location>
        <begin position="1151"/>
        <end position="1223"/>
    </location>
</feature>
<feature type="region of interest" description="Disordered" evidence="9">
    <location>
        <begin position="2209"/>
        <end position="2235"/>
    </location>
</feature>
<keyword evidence="5" id="KW-0805">Transcription regulation</keyword>
<dbReference type="SMART" id="SM00249">
    <property type="entry name" value="PHD"/>
    <property type="match status" value="1"/>
</dbReference>
<dbReference type="SUPFAM" id="SSF160481">
    <property type="entry name" value="BRK domain-like"/>
    <property type="match status" value="1"/>
</dbReference>
<feature type="compositionally biased region" description="Polar residues" evidence="9">
    <location>
        <begin position="971"/>
        <end position="985"/>
    </location>
</feature>
<dbReference type="InterPro" id="IPR037259">
    <property type="entry name" value="BRK_sf"/>
</dbReference>
<feature type="domain" description="PHD-type" evidence="10">
    <location>
        <begin position="792"/>
        <end position="846"/>
    </location>
</feature>
<evidence type="ECO:0000259" key="11">
    <source>
        <dbReference type="PROSITE" id="PS51321"/>
    </source>
</evidence>
<feature type="compositionally biased region" description="Basic and acidic residues" evidence="9">
    <location>
        <begin position="1512"/>
        <end position="1522"/>
    </location>
</feature>
<feature type="compositionally biased region" description="Acidic residues" evidence="9">
    <location>
        <begin position="768"/>
        <end position="779"/>
    </location>
</feature>
<reference evidence="12" key="1">
    <citation type="journal article" date="2024" name="Gigascience">
        <title>Chromosome-level genome of the poultry shaft louse Menopon gallinae provides insight into the host-switching and adaptive evolution of parasitic lice.</title>
        <authorList>
            <person name="Xu Y."/>
            <person name="Ma L."/>
            <person name="Liu S."/>
            <person name="Liang Y."/>
            <person name="Liu Q."/>
            <person name="He Z."/>
            <person name="Tian L."/>
            <person name="Duan Y."/>
            <person name="Cai W."/>
            <person name="Li H."/>
            <person name="Song F."/>
        </authorList>
    </citation>
    <scope>NUCLEOTIDE SEQUENCE</scope>
    <source>
        <strain evidence="12">Cailab_2023a</strain>
    </source>
</reference>
<feature type="domain" description="TFIIS central" evidence="11">
    <location>
        <begin position="1221"/>
        <end position="1342"/>
    </location>
</feature>
<dbReference type="InterPro" id="IPR011011">
    <property type="entry name" value="Znf_FYVE_PHD"/>
</dbReference>
<feature type="region of interest" description="Disordered" evidence="9">
    <location>
        <begin position="958"/>
        <end position="992"/>
    </location>
</feature>
<evidence type="ECO:0000256" key="5">
    <source>
        <dbReference type="ARBA" id="ARBA00023015"/>
    </source>
</evidence>
<evidence type="ECO:0000256" key="9">
    <source>
        <dbReference type="SAM" id="MobiDB-lite"/>
    </source>
</evidence>
<dbReference type="PROSITE" id="PS51321">
    <property type="entry name" value="TFIIS_CENTRAL"/>
    <property type="match status" value="1"/>
</dbReference>
<feature type="compositionally biased region" description="Basic and acidic residues" evidence="9">
    <location>
        <begin position="331"/>
        <end position="343"/>
    </location>
</feature>
<feature type="region of interest" description="Disordered" evidence="9">
    <location>
        <begin position="238"/>
        <end position="343"/>
    </location>
</feature>
<keyword evidence="2" id="KW-0479">Metal-binding</keyword>
<feature type="compositionally biased region" description="Basic and acidic residues" evidence="9">
    <location>
        <begin position="1416"/>
        <end position="1430"/>
    </location>
</feature>
<sequence>MSSKFIERSPEAEGDKSLILIMDQDGNVTTDPAHFEKLINTKQLPEMGIKIVRLNSSQAESDNGGGDDDKPELKLTVEEIYPDSLSLTTSETSNNIMNSTLEMLPGSSNESINHDMVDPFSQMDPEQLQRLEHALASEQAKQILGENVAAMLDMLSVEESPATFLQNSIKNDHCYTNLLPSSDPNGPSFFVADVRSNSSDISKAKGKTKPQNTVRSRKIVKAVNNLGSPIKAHIVKEVPQHSKQHDVKESVTEYVKPGIKSLPENDDPNYEEEVDIEDMDSDASGGAEEDNLSDEDYNRTGKRGKKKSRRMKKVIVKKQSLGRSPGRHVGRPGDRINKRSRAFQELRVRNEKLNDEMAKVVQSMDYGSKSDEDKSDSAKGVKRVMKKKKKKEESEAEESRVGMETALAAGDSSSTAKTPQTAKYPKRENRKPPAHLAEAFGPALFSTPDIIRRISTGDELPQTPSEKKNFTVGVQKNTVLSDTGKLIAKPVDANKASKAKKAEVTVKEGVNHVKAQVKAISGDGAKTGPYLLKPLKVESMPKAKVTVESIEDKNKIQIPVNSERAVIIKKSNPEIQKLIEKHQGSPMKSSLYEEDQDYSDENIEENYYLDPTQMDQSLLESFGQQNCRSEEQLLQEAILLQEQLISSNKNPEVEDKPQAIMNFDDTFTDVTEDISDIVPETIDNIQNEIASSMLLESQKQTLGKIKKAEEGSSKRVTERRASNVGEGQSEAMESVRDSPPPNGNLVVDESRPDERKRNSAKRRRSDEVSDLDSDMDDALSEASWNSEDDPDRLWCICRKPHNNRFMICCDVCEEWFHGKCVGITKTIGKQMEQDGLEWSCPNCTKKKKIDDNMKEAEKIKLLKEKMAQSIREQQLKIRESLKVKNQNAGGKEKSIKSGKSENPDLRQTKISDYSQRRLSEEETVGRKCIMCKGPVRENSIYCSDDCIRKHSQHAISQLMGDSNKKSKAESAGSSNQSEGSKASQISKKEDSRIIVMDPSSKKILVGQQAPTAANLATWLRENPSYHVVYKKSGKTGKLIMASQKVVKVQKGSGESSQKLIQLPSGQKVSVQQSEMKSTQLKLTVSPNSKQVKIVPSSVNQGKKQLFQIVSSSAGGGAAKPTGYIVRQKQQPEVIDALPIVVKTPPGKVIAKPKVQEATSPKQGATSKEATSEKGDKMQRKRREKGVRGSAGAASSKELKQSQLAKTEDGKEKEKRDNDQQIRDSVKKTLADTLKARVQECKDLEFSDEHIDGLAVSIEDKLFKHFENKTDTKYKSKYRSLVFNIKDPKNETLFRKILDNSISPKELVKLSPEELASQELARWREKENQHQLEMIKKTELEAMTIGNTYIMKSHKGEQVIESDQSEKVAAVAAEIDPNTPAQELVSALNSVSSTTQDNAEEDEKNKGNTETTLMRMKTREKEHRNSKERERKHTKRGRERSRKRSRSRSRSRSRRHRSKEKKRSRSRDRSRHRHKDRKSDKKKEKDSTDGSNSPEDRPDQKYDKNEITTSEDLQEKSERKQAMDADDADHEPSSTVNIRTPDINLEESEPVHLWKGSIVMADVAKFSGVATEVSGDCTRLATDIGDKVDIVGRIPFDTVWDYITRMKKMATKDILVIKIIPGAEEEKNSYTTLYNYLSKRSRIGVIGKTSEAVKDFYLYPLASHAPVPQVLLPLEGSGLEDERDNILLGIIVRSKNKMQRSGEHVAKGATKPATAEEEQKAPDRSYTPPLPGGDKVNKKDPRLKRKVKVHVDISRTPVCDEDDDSPYSPGDSDEDLPPLPKVSKPALPGISTNVTKLLSPVTAGQEGLQDPAEIQRKIEEMNRAIEEQTQQIQSLTSTVPKLASVVPNIPLLTGSILTPPPTASPGANVPHSMPLTSVASNRSENVELPLISSEPEERAESPARSFTPPIKIEENIPFLPEVTSKISLPSNLQEILNSIQKKSESNDATPAPVKAVEGVVKSNTPDISMAFNVLNQTKGLLTSLSTLSKEEKTEKQEESTAILSRLSDEDIIRKAKEMEMELEQEQLKTSGGQEMFPCPPQPLPPGVQDIPMIAPGGSYGFALSPSLFPAPEEKNITDADERKPMKKFKLDPKMVFENEGVPDFMSATTSMWEEKKLQKQQKNYKIDIKLTMNSIEHKNAELQSVPELPQQHKGVEEAKYDVDERVLPPRMDEKHGRGGSHDGRRRRSDDWEAKRDWKYDRRHWDDARRYNKVDYNRRHGGRRFGGGPKFRKDRFEDNRDRHLEKEWEGSIKDFEERQRRRNQEIRREELRRLRKRSDSSSN</sequence>
<dbReference type="SMART" id="SM00592">
    <property type="entry name" value="BRK"/>
    <property type="match status" value="1"/>
</dbReference>
<dbReference type="EMBL" id="JARGDH010000005">
    <property type="protein sequence ID" value="KAL0268983.1"/>
    <property type="molecule type" value="Genomic_DNA"/>
</dbReference>
<dbReference type="CDD" id="cd15552">
    <property type="entry name" value="PHD_PHF3_like"/>
    <property type="match status" value="1"/>
</dbReference>
<dbReference type="GO" id="GO:0008270">
    <property type="term" value="F:zinc ion binding"/>
    <property type="evidence" value="ECO:0007669"/>
    <property type="project" value="UniProtKB-KW"/>
</dbReference>
<dbReference type="Gene3D" id="3.40.5.120">
    <property type="match status" value="1"/>
</dbReference>
<dbReference type="SUPFAM" id="SSF46942">
    <property type="entry name" value="Elongation factor TFIIS domain 2"/>
    <property type="match status" value="1"/>
</dbReference>
<dbReference type="PROSITE" id="PS01359">
    <property type="entry name" value="ZF_PHD_1"/>
    <property type="match status" value="1"/>
</dbReference>
<keyword evidence="3 8" id="KW-0863">Zinc-finger</keyword>